<keyword evidence="5 11" id="KW-0812">Transmembrane</keyword>
<accession>A0AAJ1BCK0</accession>
<comment type="similarity">
    <text evidence="11">Belongs to the NhaA Na(+)/H(+) (TC 2.A.33) antiporter family.</text>
</comment>
<feature type="transmembrane region" description="Helical" evidence="11">
    <location>
        <begin position="70"/>
        <end position="89"/>
    </location>
</feature>
<keyword evidence="10 11" id="KW-0739">Sodium transport</keyword>
<feature type="transmembrane region" description="Helical" evidence="11">
    <location>
        <begin position="148"/>
        <end position="172"/>
    </location>
</feature>
<keyword evidence="9 11" id="KW-0472">Membrane</keyword>
<name>A0AAJ1BCK0_9ACTO</name>
<feature type="transmembrane region" description="Helical" evidence="11">
    <location>
        <begin position="239"/>
        <end position="256"/>
    </location>
</feature>
<organism evidence="13 14">
    <name type="scientific">Varibaculum cambriense</name>
    <dbReference type="NCBI Taxonomy" id="184870"/>
    <lineage>
        <taxon>Bacteria</taxon>
        <taxon>Bacillati</taxon>
        <taxon>Actinomycetota</taxon>
        <taxon>Actinomycetes</taxon>
        <taxon>Actinomycetales</taxon>
        <taxon>Actinomycetaceae</taxon>
        <taxon>Varibaculum</taxon>
    </lineage>
</organism>
<keyword evidence="4 11" id="KW-1003">Cell membrane</keyword>
<comment type="caution">
    <text evidence="13">The sequence shown here is derived from an EMBL/GenBank/DDBJ whole genome shotgun (WGS) entry which is preliminary data.</text>
</comment>
<evidence type="ECO:0000256" key="2">
    <source>
        <dbReference type="ARBA" id="ARBA00022448"/>
    </source>
</evidence>
<dbReference type="RefSeq" id="WP_024058969.1">
    <property type="nucleotide sequence ID" value="NZ_JAKNHJ010000015.1"/>
</dbReference>
<dbReference type="AlphaFoldDB" id="A0AAJ1BCK0"/>
<comment type="catalytic activity">
    <reaction evidence="11">
        <text>Na(+)(in) + 2 H(+)(out) = Na(+)(out) + 2 H(+)(in)</text>
        <dbReference type="Rhea" id="RHEA:29251"/>
        <dbReference type="ChEBI" id="CHEBI:15378"/>
        <dbReference type="ChEBI" id="CHEBI:29101"/>
    </reaction>
</comment>
<dbReference type="Pfam" id="PF06965">
    <property type="entry name" value="Na_H_antiport_1"/>
    <property type="match status" value="1"/>
</dbReference>
<evidence type="ECO:0000256" key="4">
    <source>
        <dbReference type="ARBA" id="ARBA00022475"/>
    </source>
</evidence>
<dbReference type="GO" id="GO:0005886">
    <property type="term" value="C:plasma membrane"/>
    <property type="evidence" value="ECO:0007669"/>
    <property type="project" value="UniProtKB-SubCell"/>
</dbReference>
<keyword evidence="2 11" id="KW-0813">Transport</keyword>
<evidence type="ECO:0000256" key="3">
    <source>
        <dbReference type="ARBA" id="ARBA00022449"/>
    </source>
</evidence>
<dbReference type="InterPro" id="IPR023171">
    <property type="entry name" value="Na/H_antiporter_dom_sf"/>
</dbReference>
<dbReference type="HAMAP" id="MF_01844">
    <property type="entry name" value="NhaA"/>
    <property type="match status" value="1"/>
</dbReference>
<keyword evidence="6 11" id="KW-1133">Transmembrane helix</keyword>
<feature type="transmembrane region" description="Helical" evidence="11">
    <location>
        <begin position="394"/>
        <end position="413"/>
    </location>
</feature>
<evidence type="ECO:0000256" key="6">
    <source>
        <dbReference type="ARBA" id="ARBA00022989"/>
    </source>
</evidence>
<comment type="function">
    <text evidence="11">Na(+)/H(+) antiporter that extrudes sodium in exchange for external protons.</text>
</comment>
<proteinExistence type="inferred from homology"/>
<feature type="transmembrane region" description="Helical" evidence="11">
    <location>
        <begin position="425"/>
        <end position="444"/>
    </location>
</feature>
<dbReference type="PANTHER" id="PTHR30341">
    <property type="entry name" value="SODIUM ION/PROTON ANTIPORTER NHAA-RELATED"/>
    <property type="match status" value="1"/>
</dbReference>
<dbReference type="EMBL" id="JAKNHJ010000015">
    <property type="protein sequence ID" value="MCG4618389.1"/>
    <property type="molecule type" value="Genomic_DNA"/>
</dbReference>
<dbReference type="GO" id="GO:0015385">
    <property type="term" value="F:sodium:proton antiporter activity"/>
    <property type="evidence" value="ECO:0007669"/>
    <property type="project" value="UniProtKB-UniRule"/>
</dbReference>
<feature type="transmembrane region" description="Helical" evidence="11">
    <location>
        <begin position="263"/>
        <end position="286"/>
    </location>
</feature>
<evidence type="ECO:0000256" key="12">
    <source>
        <dbReference type="SAM" id="MobiDB-lite"/>
    </source>
</evidence>
<evidence type="ECO:0000313" key="14">
    <source>
        <dbReference type="Proteomes" id="UP001200537"/>
    </source>
</evidence>
<keyword evidence="3 11" id="KW-0050">Antiport</keyword>
<keyword evidence="8 11" id="KW-0406">Ion transport</keyword>
<evidence type="ECO:0000256" key="9">
    <source>
        <dbReference type="ARBA" id="ARBA00023136"/>
    </source>
</evidence>
<sequence length="457" mass="48265">MREKHGDENKGLAKTPGGRDVHYFPLEKEVEELVSPPDYQDLAAPSPKDYSDAAPHGVATSIKRVLANDIVAGMILVSAAILALVLANAPSPVREGYMALSNFEFGPRSLGLHLSVHEWAQDGILTLFFFTVGLELKQEFAVGSLHNIKVAAMPIIAAIFGMIGPACVYLIGTAISGDNAWHGWAIPTATDIAFAVAILQIFGRGLPQAARTFLLTLAVADDLGGILVIAIFYATGMKFISLLLAIVCAAIFGFLAQKRWGRWWILVPLGIVTWYFMFDSGVHATISGVLLGMTVPAKQLPGETEPETERLTEAVNPFSAGLAVPIFAFFAAGVNVVDVAGGPLNVITHPIALSVMLAMPLGKVLGIFGSVALFTKVTPLTLGEGVGLRDVLPVSITAGIGFTVALLISHLAFRGDAELTQAGSLGVLMGTFASVILAAIALQIRVRHLRAAGKIQS</sequence>
<evidence type="ECO:0000256" key="11">
    <source>
        <dbReference type="HAMAP-Rule" id="MF_01844"/>
    </source>
</evidence>
<reference evidence="13" key="1">
    <citation type="submission" date="2022-01" db="EMBL/GenBank/DDBJ databases">
        <title>Collection of gut derived symbiotic bacterial strains cultured from healthy donors.</title>
        <authorList>
            <person name="Lin H."/>
            <person name="Kohout C."/>
            <person name="Waligurski E."/>
            <person name="Pamer E.G."/>
        </authorList>
    </citation>
    <scope>NUCLEOTIDE SEQUENCE</scope>
    <source>
        <strain evidence="13">DFI.7.46</strain>
    </source>
</reference>
<evidence type="ECO:0000313" key="13">
    <source>
        <dbReference type="EMBL" id="MCG4618389.1"/>
    </source>
</evidence>
<comment type="subcellular location">
    <subcellularLocation>
        <location evidence="1">Cell inner membrane</location>
        <topology evidence="1">Multi-pass membrane protein</topology>
    </subcellularLocation>
    <subcellularLocation>
        <location evidence="11">Cell membrane</location>
        <topology evidence="11">Multi-pass membrane protein</topology>
    </subcellularLocation>
</comment>
<evidence type="ECO:0000256" key="8">
    <source>
        <dbReference type="ARBA" id="ARBA00023065"/>
    </source>
</evidence>
<evidence type="ECO:0000256" key="5">
    <source>
        <dbReference type="ARBA" id="ARBA00022692"/>
    </source>
</evidence>
<dbReference type="PANTHER" id="PTHR30341:SF0">
    <property type="entry name" value="NA(+)_H(+) ANTIPORTER NHAA"/>
    <property type="match status" value="1"/>
</dbReference>
<evidence type="ECO:0000256" key="1">
    <source>
        <dbReference type="ARBA" id="ARBA00004429"/>
    </source>
</evidence>
<dbReference type="NCBIfam" id="TIGR00773">
    <property type="entry name" value="NhaA"/>
    <property type="match status" value="1"/>
</dbReference>
<gene>
    <name evidence="11 13" type="primary">nhaA</name>
    <name evidence="13" type="ORF">L0M99_07800</name>
</gene>
<dbReference type="InterPro" id="IPR004670">
    <property type="entry name" value="NhaA"/>
</dbReference>
<protein>
    <recommendedName>
        <fullName evidence="11">Na(+)/H(+) antiporter NhaA</fullName>
    </recommendedName>
    <alternativeName>
        <fullName evidence="11">Sodium/proton antiporter NhaA</fullName>
    </alternativeName>
</protein>
<evidence type="ECO:0000256" key="7">
    <source>
        <dbReference type="ARBA" id="ARBA00023053"/>
    </source>
</evidence>
<dbReference type="Proteomes" id="UP001200537">
    <property type="component" value="Unassembled WGS sequence"/>
</dbReference>
<feature type="transmembrane region" description="Helical" evidence="11">
    <location>
        <begin position="184"/>
        <end position="202"/>
    </location>
</feature>
<keyword evidence="7 11" id="KW-0915">Sodium</keyword>
<feature type="transmembrane region" description="Helical" evidence="11">
    <location>
        <begin position="214"/>
        <end position="233"/>
    </location>
</feature>
<dbReference type="GO" id="GO:0006885">
    <property type="term" value="P:regulation of pH"/>
    <property type="evidence" value="ECO:0007669"/>
    <property type="project" value="UniProtKB-UniRule"/>
</dbReference>
<feature type="transmembrane region" description="Helical" evidence="11">
    <location>
        <begin position="318"/>
        <end position="339"/>
    </location>
</feature>
<dbReference type="Gene3D" id="1.20.1530.10">
    <property type="entry name" value="Na+/H+ antiporter like domain"/>
    <property type="match status" value="1"/>
</dbReference>
<feature type="region of interest" description="Disordered" evidence="12">
    <location>
        <begin position="1"/>
        <end position="21"/>
    </location>
</feature>
<feature type="transmembrane region" description="Helical" evidence="11">
    <location>
        <begin position="351"/>
        <end position="374"/>
    </location>
</feature>
<evidence type="ECO:0000256" key="10">
    <source>
        <dbReference type="ARBA" id="ARBA00023201"/>
    </source>
</evidence>